<dbReference type="GO" id="GO:0006094">
    <property type="term" value="P:gluconeogenesis"/>
    <property type="evidence" value="ECO:0007669"/>
    <property type="project" value="InterPro"/>
</dbReference>
<dbReference type="Proteomes" id="UP001408789">
    <property type="component" value="Unassembled WGS sequence"/>
</dbReference>
<proteinExistence type="predicted"/>
<comment type="caution">
    <text evidence="1">The sequence shown here is derived from an EMBL/GenBank/DDBJ whole genome shotgun (WGS) entry which is preliminary data.</text>
</comment>
<reference evidence="1 2" key="1">
    <citation type="submission" date="2024-04" db="EMBL/GenBank/DDBJ databases">
        <title>The reference genome of an endangered Asteraceae, Deinandra increscens subsp. villosa, native to the Central Coast of California.</title>
        <authorList>
            <person name="Guilliams M."/>
            <person name="Hasenstab-Lehman K."/>
            <person name="Meyer R."/>
            <person name="Mcevoy S."/>
        </authorList>
    </citation>
    <scope>NUCLEOTIDE SEQUENCE [LARGE SCALE GENOMIC DNA]</scope>
    <source>
        <tissue evidence="1">Leaf</tissue>
    </source>
</reference>
<organism evidence="1 2">
    <name type="scientific">Deinandra increscens subsp. villosa</name>
    <dbReference type="NCBI Taxonomy" id="3103831"/>
    <lineage>
        <taxon>Eukaryota</taxon>
        <taxon>Viridiplantae</taxon>
        <taxon>Streptophyta</taxon>
        <taxon>Embryophyta</taxon>
        <taxon>Tracheophyta</taxon>
        <taxon>Spermatophyta</taxon>
        <taxon>Magnoliopsida</taxon>
        <taxon>eudicotyledons</taxon>
        <taxon>Gunneridae</taxon>
        <taxon>Pentapetalae</taxon>
        <taxon>asterids</taxon>
        <taxon>campanulids</taxon>
        <taxon>Asterales</taxon>
        <taxon>Asteraceae</taxon>
        <taxon>Asteroideae</taxon>
        <taxon>Heliantheae alliance</taxon>
        <taxon>Madieae</taxon>
        <taxon>Madiinae</taxon>
        <taxon>Deinandra</taxon>
    </lineage>
</organism>
<feature type="non-terminal residue" evidence="1">
    <location>
        <position position="1"/>
    </location>
</feature>
<sequence>LYEHAIKYEKGSFITLSKALATLFGAKTGRAPKDKSVFRDDVTEDELCCLLCSESGVGFLAVRIWLLDSEEKLQHLPYYDRIRRSPGHIGQIPKKIIQPLPNYSNTVLCSRIALLMHNTNEDEDERC</sequence>
<dbReference type="AlphaFoldDB" id="A0AAP0C6H8"/>
<dbReference type="SUPFAM" id="SSF68923">
    <property type="entry name" value="PEP carboxykinase N-terminal domain"/>
    <property type="match status" value="1"/>
</dbReference>
<dbReference type="GO" id="GO:0017076">
    <property type="term" value="F:purine nucleotide binding"/>
    <property type="evidence" value="ECO:0007669"/>
    <property type="project" value="InterPro"/>
</dbReference>
<dbReference type="GO" id="GO:0004611">
    <property type="term" value="F:phosphoenolpyruvate carboxykinase activity"/>
    <property type="evidence" value="ECO:0007669"/>
    <property type="project" value="InterPro"/>
</dbReference>
<dbReference type="InterPro" id="IPR008210">
    <property type="entry name" value="PEP_carboxykinase_N"/>
</dbReference>
<evidence type="ECO:0000313" key="2">
    <source>
        <dbReference type="Proteomes" id="UP001408789"/>
    </source>
</evidence>
<name>A0AAP0C6H8_9ASTR</name>
<accession>A0AAP0C6H8</accession>
<evidence type="ECO:0000313" key="1">
    <source>
        <dbReference type="EMBL" id="KAK9047917.1"/>
    </source>
</evidence>
<gene>
    <name evidence="1" type="ORF">SSX86_033121</name>
</gene>
<protein>
    <submittedName>
        <fullName evidence="1">Uncharacterized protein</fullName>
    </submittedName>
</protein>
<keyword evidence="2" id="KW-1185">Reference proteome</keyword>
<dbReference type="EMBL" id="JBCNJP010019709">
    <property type="protein sequence ID" value="KAK9047917.1"/>
    <property type="molecule type" value="Genomic_DNA"/>
</dbReference>